<dbReference type="EMBL" id="JFHR01000003">
    <property type="protein sequence ID" value="KEQ55091.1"/>
    <property type="molecule type" value="Genomic_DNA"/>
</dbReference>
<comment type="caution">
    <text evidence="2">The sequence shown here is derived from an EMBL/GenBank/DDBJ whole genome shotgun (WGS) entry which is preliminary data.</text>
</comment>
<evidence type="ECO:0000313" key="3">
    <source>
        <dbReference type="Proteomes" id="UP000028411"/>
    </source>
</evidence>
<accession>A0A081RIR8</accession>
<keyword evidence="1" id="KW-0472">Membrane</keyword>
<name>A0A081RIR8_SPHCR</name>
<protein>
    <submittedName>
        <fullName evidence="2">Uncharacterized protein</fullName>
    </submittedName>
</protein>
<reference evidence="2 3" key="1">
    <citation type="submission" date="2014-02" db="EMBL/GenBank/DDBJ databases">
        <title>Whole genome sequence of Sphingobium chlorophenolicum NBRC 16172.</title>
        <authorList>
            <person name="Gan H.M."/>
            <person name="Gan H.Y."/>
            <person name="Chew T.H."/>
            <person name="Savka M.A."/>
        </authorList>
    </citation>
    <scope>NUCLEOTIDE SEQUENCE [LARGE SCALE GENOMIC DNA]</scope>
    <source>
        <strain evidence="2 3">NBRC 16172</strain>
    </source>
</reference>
<dbReference type="Proteomes" id="UP000028411">
    <property type="component" value="Unassembled WGS sequence"/>
</dbReference>
<evidence type="ECO:0000256" key="1">
    <source>
        <dbReference type="SAM" id="Phobius"/>
    </source>
</evidence>
<dbReference type="eggNOG" id="ENOG5032NCE">
    <property type="taxonomic scope" value="Bacteria"/>
</dbReference>
<gene>
    <name evidence="2" type="ORF">BV95_00640</name>
</gene>
<evidence type="ECO:0000313" key="2">
    <source>
        <dbReference type="EMBL" id="KEQ55091.1"/>
    </source>
</evidence>
<keyword evidence="1" id="KW-1133">Transmembrane helix</keyword>
<dbReference type="AlphaFoldDB" id="A0A081RIR8"/>
<feature type="transmembrane region" description="Helical" evidence="1">
    <location>
        <begin position="125"/>
        <end position="148"/>
    </location>
</feature>
<organism evidence="2 3">
    <name type="scientific">Sphingobium chlorophenolicum</name>
    <dbReference type="NCBI Taxonomy" id="46429"/>
    <lineage>
        <taxon>Bacteria</taxon>
        <taxon>Pseudomonadati</taxon>
        <taxon>Pseudomonadota</taxon>
        <taxon>Alphaproteobacteria</taxon>
        <taxon>Sphingomonadales</taxon>
        <taxon>Sphingomonadaceae</taxon>
        <taxon>Sphingobium</taxon>
    </lineage>
</organism>
<feature type="transmembrane region" description="Helical" evidence="1">
    <location>
        <begin position="82"/>
        <end position="104"/>
    </location>
</feature>
<sequence>MNMISLPRPECPYCHEAMRRWPLGQHMLVCDTCRRPIVRYLAAPSRRIFRLRPLYSVINAIALFILVATFLAIVIARADIRHIMLAVAIPIAMFGASDIGDGWLSWRTSLDRGWNHLRKGRKARLIGLARAAFGIAGCAVAIFGLLAYGDMTTPRKPLAHQAGRP</sequence>
<feature type="transmembrane region" description="Helical" evidence="1">
    <location>
        <begin position="54"/>
        <end position="76"/>
    </location>
</feature>
<proteinExistence type="predicted"/>
<dbReference type="PATRIC" id="fig|46429.4.peg.625"/>
<keyword evidence="1" id="KW-0812">Transmembrane</keyword>